<dbReference type="RefSeq" id="WP_195872791.1">
    <property type="nucleotide sequence ID" value="NZ_JADOET010000025.1"/>
</dbReference>
<evidence type="ECO:0000256" key="1">
    <source>
        <dbReference type="ARBA" id="ARBA00006926"/>
    </source>
</evidence>
<evidence type="ECO:0000313" key="6">
    <source>
        <dbReference type="Proteomes" id="UP000611215"/>
    </source>
</evidence>
<name>A0ABS0EMD0_9FLAO</name>
<proteinExistence type="inferred from homology"/>
<dbReference type="PIRSF" id="PIRSF000303">
    <property type="entry name" value="Glutathion_perox"/>
    <property type="match status" value="1"/>
</dbReference>
<gene>
    <name evidence="5" type="ORF">ITJ86_16670</name>
</gene>
<dbReference type="InterPro" id="IPR029759">
    <property type="entry name" value="GPX_AS"/>
</dbReference>
<dbReference type="EMBL" id="JADOET010000025">
    <property type="protein sequence ID" value="MBF8151539.1"/>
    <property type="molecule type" value="Genomic_DNA"/>
</dbReference>
<sequence>MIATATQSVYDIKIKSLQGEPINLHQFKGKKILFVNVASKCGFTPQYRDLQKLQDTYKDSLVIIGVPCNQFGKQEPGNSKEIEEFCEVNYGVSFLMTEKIDVKGENQHPLYAWLTKKSLNGKQNSVVKWNFQKYLIDEHGEFLDYYYSITSPKSSRLLKYLN</sequence>
<dbReference type="PANTHER" id="PTHR11592">
    <property type="entry name" value="GLUTATHIONE PEROXIDASE"/>
    <property type="match status" value="1"/>
</dbReference>
<keyword evidence="3 4" id="KW-0560">Oxidoreductase</keyword>
<evidence type="ECO:0000313" key="5">
    <source>
        <dbReference type="EMBL" id="MBF8151539.1"/>
    </source>
</evidence>
<dbReference type="InterPro" id="IPR036249">
    <property type="entry name" value="Thioredoxin-like_sf"/>
</dbReference>
<keyword evidence="2 4" id="KW-0575">Peroxidase</keyword>
<dbReference type="PROSITE" id="PS00460">
    <property type="entry name" value="GLUTATHIONE_PEROXID_1"/>
    <property type="match status" value="1"/>
</dbReference>
<dbReference type="GO" id="GO:0004601">
    <property type="term" value="F:peroxidase activity"/>
    <property type="evidence" value="ECO:0007669"/>
    <property type="project" value="UniProtKB-KW"/>
</dbReference>
<evidence type="ECO:0000256" key="3">
    <source>
        <dbReference type="ARBA" id="ARBA00023002"/>
    </source>
</evidence>
<dbReference type="PRINTS" id="PR01011">
    <property type="entry name" value="GLUTPROXDASE"/>
</dbReference>
<comment type="similarity">
    <text evidence="1 4">Belongs to the glutathione peroxidase family.</text>
</comment>
<evidence type="ECO:0000256" key="4">
    <source>
        <dbReference type="RuleBase" id="RU000499"/>
    </source>
</evidence>
<organism evidence="5 6">
    <name type="scientific">Winogradskyella marina</name>
    <dbReference type="NCBI Taxonomy" id="2785530"/>
    <lineage>
        <taxon>Bacteria</taxon>
        <taxon>Pseudomonadati</taxon>
        <taxon>Bacteroidota</taxon>
        <taxon>Flavobacteriia</taxon>
        <taxon>Flavobacteriales</taxon>
        <taxon>Flavobacteriaceae</taxon>
        <taxon>Winogradskyella</taxon>
    </lineage>
</organism>
<dbReference type="PANTHER" id="PTHR11592:SF134">
    <property type="entry name" value="PHOSPHOLIPID HYDROPEROXIDE GLUTATHIONE PEROXIDASE"/>
    <property type="match status" value="1"/>
</dbReference>
<dbReference type="Proteomes" id="UP000611215">
    <property type="component" value="Unassembled WGS sequence"/>
</dbReference>
<protein>
    <recommendedName>
        <fullName evidence="4">Glutathione peroxidase</fullName>
    </recommendedName>
</protein>
<reference evidence="5 6" key="1">
    <citation type="submission" date="2020-11" db="EMBL/GenBank/DDBJ databases">
        <title>Winogradskyella marina sp. nov., isolated from marine sediment.</title>
        <authorList>
            <person name="Bo J."/>
            <person name="Wang S."/>
            <person name="Song X."/>
            <person name="Du Z."/>
        </authorList>
    </citation>
    <scope>NUCLEOTIDE SEQUENCE [LARGE SCALE GENOMIC DNA]</scope>
    <source>
        <strain evidence="5 6">F6397</strain>
    </source>
</reference>
<evidence type="ECO:0000256" key="2">
    <source>
        <dbReference type="ARBA" id="ARBA00022559"/>
    </source>
</evidence>
<comment type="caution">
    <text evidence="5">The sequence shown here is derived from an EMBL/GenBank/DDBJ whole genome shotgun (WGS) entry which is preliminary data.</text>
</comment>
<dbReference type="PROSITE" id="PS51355">
    <property type="entry name" value="GLUTATHIONE_PEROXID_3"/>
    <property type="match status" value="1"/>
</dbReference>
<dbReference type="Pfam" id="PF00255">
    <property type="entry name" value="GSHPx"/>
    <property type="match status" value="1"/>
</dbReference>
<dbReference type="CDD" id="cd00340">
    <property type="entry name" value="GSH_Peroxidase"/>
    <property type="match status" value="1"/>
</dbReference>
<dbReference type="SUPFAM" id="SSF52833">
    <property type="entry name" value="Thioredoxin-like"/>
    <property type="match status" value="1"/>
</dbReference>
<accession>A0ABS0EMD0</accession>
<dbReference type="InterPro" id="IPR000889">
    <property type="entry name" value="Glutathione_peroxidase"/>
</dbReference>
<keyword evidence="6" id="KW-1185">Reference proteome</keyword>
<dbReference type="Gene3D" id="3.40.30.10">
    <property type="entry name" value="Glutaredoxin"/>
    <property type="match status" value="1"/>
</dbReference>